<sequence length="391" mass="43126">MAWRRLRPALRGLLPSRLAALTPPGPTTPLPACHPLNPYRHIAGAASLQRAPDDRPRPIGNSVSDPGETSSSGDSRAVEEAFNRDEDRLAAERLRVATREPPVWRYDEDANNAAYLSGVVLSEPQEIPLRGRGLAFCKARLELVLLSGSDRQRTRHARTRVTLWNYMAQQALGHLRRGSMIALRGELEEYGGEVGVVAHEFGMLEDAPVNARAVVESYDGARSARSAGRELRATPSKMACLEMHRRGMGLEEIARARRVLWTTAAGYIAHCAFAGEQVDWGRFCRDIKLGPPEGSFLSVDEIHEVVEAVRRSSNNGSWEKIDVMQVWRELKAHSTAGPKVAAQEQLPRGKSLTLAQIAAVMAMGRSGMTATEWSRLWQEESGQSGITEHVF</sequence>
<accession>A0A8S1JE26</accession>
<dbReference type="AlphaFoldDB" id="A0A8S1JE26"/>
<name>A0A8S1JE26_9CHLO</name>
<proteinExistence type="predicted"/>
<evidence type="ECO:0000256" key="1">
    <source>
        <dbReference type="PROSITE-ProRule" id="PRU00252"/>
    </source>
</evidence>
<evidence type="ECO:0000313" key="4">
    <source>
        <dbReference type="Proteomes" id="UP000708148"/>
    </source>
</evidence>
<dbReference type="InterPro" id="IPR000424">
    <property type="entry name" value="Primosome_PriB/ssb"/>
</dbReference>
<evidence type="ECO:0000313" key="3">
    <source>
        <dbReference type="EMBL" id="CAD7701977.1"/>
    </source>
</evidence>
<dbReference type="GO" id="GO:0003697">
    <property type="term" value="F:single-stranded DNA binding"/>
    <property type="evidence" value="ECO:0007669"/>
    <property type="project" value="InterPro"/>
</dbReference>
<keyword evidence="4" id="KW-1185">Reference proteome</keyword>
<dbReference type="PROSITE" id="PS50935">
    <property type="entry name" value="SSB"/>
    <property type="match status" value="1"/>
</dbReference>
<evidence type="ECO:0000256" key="2">
    <source>
        <dbReference type="SAM" id="MobiDB-lite"/>
    </source>
</evidence>
<gene>
    <name evidence="3" type="ORF">OSTQU699_LOCUS7334</name>
</gene>
<protein>
    <submittedName>
        <fullName evidence="3">Uncharacterized protein</fullName>
    </submittedName>
</protein>
<dbReference type="EMBL" id="CAJHUC010001672">
    <property type="protein sequence ID" value="CAD7701977.1"/>
    <property type="molecule type" value="Genomic_DNA"/>
</dbReference>
<keyword evidence="1" id="KW-0238">DNA-binding</keyword>
<comment type="caution">
    <text evidence="3">The sequence shown here is derived from an EMBL/GenBank/DDBJ whole genome shotgun (WGS) entry which is preliminary data.</text>
</comment>
<feature type="region of interest" description="Disordered" evidence="2">
    <location>
        <begin position="48"/>
        <end position="84"/>
    </location>
</feature>
<organism evidence="3 4">
    <name type="scientific">Ostreobium quekettii</name>
    <dbReference type="NCBI Taxonomy" id="121088"/>
    <lineage>
        <taxon>Eukaryota</taxon>
        <taxon>Viridiplantae</taxon>
        <taxon>Chlorophyta</taxon>
        <taxon>core chlorophytes</taxon>
        <taxon>Ulvophyceae</taxon>
        <taxon>TCBD clade</taxon>
        <taxon>Bryopsidales</taxon>
        <taxon>Ostreobineae</taxon>
        <taxon>Ostreobiaceae</taxon>
        <taxon>Ostreobium</taxon>
    </lineage>
</organism>
<reference evidence="3" key="1">
    <citation type="submission" date="2020-12" db="EMBL/GenBank/DDBJ databases">
        <authorList>
            <person name="Iha C."/>
        </authorList>
    </citation>
    <scope>NUCLEOTIDE SEQUENCE</scope>
</reference>
<feature type="compositionally biased region" description="Polar residues" evidence="2">
    <location>
        <begin position="61"/>
        <end position="74"/>
    </location>
</feature>
<dbReference type="Proteomes" id="UP000708148">
    <property type="component" value="Unassembled WGS sequence"/>
</dbReference>